<feature type="compositionally biased region" description="Polar residues" evidence="1">
    <location>
        <begin position="352"/>
        <end position="372"/>
    </location>
</feature>
<comment type="caution">
    <text evidence="2">The sequence shown here is derived from an EMBL/GenBank/DDBJ whole genome shotgun (WGS) entry which is preliminary data.</text>
</comment>
<reference evidence="2 3" key="1">
    <citation type="submission" date="2024-06" db="EMBL/GenBank/DDBJ databases">
        <authorList>
            <person name="Kraege A."/>
            <person name="Thomma B."/>
        </authorList>
    </citation>
    <scope>NUCLEOTIDE SEQUENCE [LARGE SCALE GENOMIC DNA]</scope>
</reference>
<accession>A0ABP1FRV8</accession>
<name>A0ABP1FRV8_9CHLO</name>
<evidence type="ECO:0000313" key="3">
    <source>
        <dbReference type="Proteomes" id="UP001497392"/>
    </source>
</evidence>
<organism evidence="2 3">
    <name type="scientific">Coccomyxa viridis</name>
    <dbReference type="NCBI Taxonomy" id="1274662"/>
    <lineage>
        <taxon>Eukaryota</taxon>
        <taxon>Viridiplantae</taxon>
        <taxon>Chlorophyta</taxon>
        <taxon>core chlorophytes</taxon>
        <taxon>Trebouxiophyceae</taxon>
        <taxon>Trebouxiophyceae incertae sedis</taxon>
        <taxon>Coccomyxaceae</taxon>
        <taxon>Coccomyxa</taxon>
    </lineage>
</organism>
<protein>
    <submittedName>
        <fullName evidence="2">G5067 protein</fullName>
    </submittedName>
</protein>
<feature type="region of interest" description="Disordered" evidence="1">
    <location>
        <begin position="319"/>
        <end position="409"/>
    </location>
</feature>
<keyword evidence="3" id="KW-1185">Reference proteome</keyword>
<feature type="compositionally biased region" description="Basic and acidic residues" evidence="1">
    <location>
        <begin position="338"/>
        <end position="350"/>
    </location>
</feature>
<dbReference type="Proteomes" id="UP001497392">
    <property type="component" value="Unassembled WGS sequence"/>
</dbReference>
<dbReference type="EMBL" id="CAXHTA020000007">
    <property type="protein sequence ID" value="CAL5222669.1"/>
    <property type="molecule type" value="Genomic_DNA"/>
</dbReference>
<feature type="compositionally biased region" description="Basic and acidic residues" evidence="1">
    <location>
        <begin position="373"/>
        <end position="390"/>
    </location>
</feature>
<feature type="region of interest" description="Disordered" evidence="1">
    <location>
        <begin position="221"/>
        <end position="243"/>
    </location>
</feature>
<proteinExistence type="predicted"/>
<evidence type="ECO:0000313" key="2">
    <source>
        <dbReference type="EMBL" id="CAL5222669.1"/>
    </source>
</evidence>
<evidence type="ECO:0000256" key="1">
    <source>
        <dbReference type="SAM" id="MobiDB-lite"/>
    </source>
</evidence>
<gene>
    <name evidence="2" type="primary">g5067</name>
    <name evidence="2" type="ORF">VP750_LOCUS4328</name>
</gene>
<sequence length="428" mass="45851">MEGYPDPEAEWTLEADKKLFDVLQQFSASFLTRLKEAQTAVSCLAKSAEDAEIRANCAQAAFRQLANTHYIEQTVGDPERAAPHSLTLPVSSQAVRLTPANFDQVVQPRYAEAIRLASKALEESSSMEEAQRPLPYMYGSPEYLQDVHGGLGPLIPGWQPPPPVAAASGVGPEWVEYSSAAASTVGEFDADEFSMAEGASEASGVQRLPDFKSMLEAALRGDVGEDGPSGSHRRARSSGSVEGHAALRPGLEPISEGLFQDASGELPHEQPAPQNADVQDAIHASLDLSQQAEPSSAQHTGISEGSAFADVGFQEAVSRALESGGAEPADSKAPQQTEPEHPPLSEELLSRHSASMDQLSEAHTGNGMSSSHQQEHRRSNGERKTGDRAGKQIKSYPVEEVHQAGGLFDDDEAVEELMHGLQELQTKR</sequence>